<feature type="transmembrane region" description="Helical" evidence="1">
    <location>
        <begin position="49"/>
        <end position="65"/>
    </location>
</feature>
<feature type="transmembrane region" description="Helical" evidence="1">
    <location>
        <begin position="197"/>
        <end position="219"/>
    </location>
</feature>
<dbReference type="EMBL" id="KN838850">
    <property type="protein sequence ID" value="KIJ93337.1"/>
    <property type="molecule type" value="Genomic_DNA"/>
</dbReference>
<feature type="transmembrane region" description="Helical" evidence="1">
    <location>
        <begin position="14"/>
        <end position="37"/>
    </location>
</feature>
<reference evidence="2 3" key="1">
    <citation type="submission" date="2014-04" db="EMBL/GenBank/DDBJ databases">
        <authorList>
            <consortium name="DOE Joint Genome Institute"/>
            <person name="Kuo A."/>
            <person name="Kohler A."/>
            <person name="Nagy L.G."/>
            <person name="Floudas D."/>
            <person name="Copeland A."/>
            <person name="Barry K.W."/>
            <person name="Cichocki N."/>
            <person name="Veneault-Fourrey C."/>
            <person name="LaButti K."/>
            <person name="Lindquist E.A."/>
            <person name="Lipzen A."/>
            <person name="Lundell T."/>
            <person name="Morin E."/>
            <person name="Murat C."/>
            <person name="Sun H."/>
            <person name="Tunlid A."/>
            <person name="Henrissat B."/>
            <person name="Grigoriev I.V."/>
            <person name="Hibbett D.S."/>
            <person name="Martin F."/>
            <person name="Nordberg H.P."/>
            <person name="Cantor M.N."/>
            <person name="Hua S.X."/>
        </authorList>
    </citation>
    <scope>NUCLEOTIDE SEQUENCE [LARGE SCALE GENOMIC DNA]</scope>
    <source>
        <strain evidence="2 3">LaAM-08-1</strain>
    </source>
</reference>
<feature type="transmembrane region" description="Helical" evidence="1">
    <location>
        <begin position="358"/>
        <end position="377"/>
    </location>
</feature>
<feature type="transmembrane region" description="Helical" evidence="1">
    <location>
        <begin position="72"/>
        <end position="92"/>
    </location>
</feature>
<evidence type="ECO:0000256" key="1">
    <source>
        <dbReference type="SAM" id="Phobius"/>
    </source>
</evidence>
<gene>
    <name evidence="2" type="ORF">K443DRAFT_646228</name>
</gene>
<keyword evidence="3" id="KW-1185">Reference proteome</keyword>
<dbReference type="AlphaFoldDB" id="A0A0C9XAP1"/>
<protein>
    <submittedName>
        <fullName evidence="2">Uncharacterized protein</fullName>
    </submittedName>
</protein>
<keyword evidence="1" id="KW-0472">Membrane</keyword>
<proteinExistence type="predicted"/>
<organism evidence="2 3">
    <name type="scientific">Laccaria amethystina LaAM-08-1</name>
    <dbReference type="NCBI Taxonomy" id="1095629"/>
    <lineage>
        <taxon>Eukaryota</taxon>
        <taxon>Fungi</taxon>
        <taxon>Dikarya</taxon>
        <taxon>Basidiomycota</taxon>
        <taxon>Agaricomycotina</taxon>
        <taxon>Agaricomycetes</taxon>
        <taxon>Agaricomycetidae</taxon>
        <taxon>Agaricales</taxon>
        <taxon>Agaricineae</taxon>
        <taxon>Hydnangiaceae</taxon>
        <taxon>Laccaria</taxon>
    </lineage>
</organism>
<dbReference type="Proteomes" id="UP000054477">
    <property type="component" value="Unassembled WGS sequence"/>
</dbReference>
<sequence length="665" mass="75311">MPTKMPLLLSARIYLLRFVVPLCIASLLLLFSGPLFWEYMVLLNQWQHWFALGMFSFILVHHLLLTFNLDPFYGLVDLPLLLLELAGIGYYIQFFTKSVPQDLLSFKNCLVVYCALATFLFLEALLRMGSLILYLSQHHVLLHHQTLIAEDSLKPYQIMFGRSTSIRFLNGTTVQNMSTQYYVSSSQMKFVVSGRRILLQLVLLSSFPCMGLLPSVWQSLAIRDFFWFSMLVFIILHHLVSCFNLEFEYGSADLPALFFEITNIAPHMTELGSTDSWASTSLITYKILAWVIFISLVLEVLIWVGCVALYITQHVWSSTTSNFSGQKVSKPHKVLFGHAAWRRHFSGETNIIRLSRGLFATILILTLLSSLVINAFLGPIQETGITPTKDLRSLEPPWILISETITLNVILACNFSCPYDPQATYLSPHIVTFAAGQFQVNKFNCDFYLFMYTLKPDYKPELLITLNFTGMGLQVSTMGDLSTDSVQIIIGLTNDTRTVFERTVGTTIIPGVNLFGVMTWDFRQLLKRPHLSAFGSLFDSYETIAVSRMLSVYPDPLASESPLIQQGRDVSSFRVKIQSDLSESKVLQEYRSRSVLQGFSQVGGLWTFLTGVFAAIFGTFPDSSPFFPLFSETLFRNKTNFISRISSLYAAEENREGLPRGISEN</sequence>
<evidence type="ECO:0000313" key="3">
    <source>
        <dbReference type="Proteomes" id="UP000054477"/>
    </source>
</evidence>
<feature type="transmembrane region" description="Helical" evidence="1">
    <location>
        <begin position="225"/>
        <end position="245"/>
    </location>
</feature>
<dbReference type="HOGENOM" id="CLU_017447_0_0_1"/>
<dbReference type="OrthoDB" id="3227921at2759"/>
<feature type="transmembrane region" description="Helical" evidence="1">
    <location>
        <begin position="287"/>
        <end position="311"/>
    </location>
</feature>
<accession>A0A0C9XAP1</accession>
<reference evidence="3" key="2">
    <citation type="submission" date="2015-01" db="EMBL/GenBank/DDBJ databases">
        <title>Evolutionary Origins and Diversification of the Mycorrhizal Mutualists.</title>
        <authorList>
            <consortium name="DOE Joint Genome Institute"/>
            <consortium name="Mycorrhizal Genomics Consortium"/>
            <person name="Kohler A."/>
            <person name="Kuo A."/>
            <person name="Nagy L.G."/>
            <person name="Floudas D."/>
            <person name="Copeland A."/>
            <person name="Barry K.W."/>
            <person name="Cichocki N."/>
            <person name="Veneault-Fourrey C."/>
            <person name="LaButti K."/>
            <person name="Lindquist E.A."/>
            <person name="Lipzen A."/>
            <person name="Lundell T."/>
            <person name="Morin E."/>
            <person name="Murat C."/>
            <person name="Riley R."/>
            <person name="Ohm R."/>
            <person name="Sun H."/>
            <person name="Tunlid A."/>
            <person name="Henrissat B."/>
            <person name="Grigoriev I.V."/>
            <person name="Hibbett D.S."/>
            <person name="Martin F."/>
        </authorList>
    </citation>
    <scope>NUCLEOTIDE SEQUENCE [LARGE SCALE GENOMIC DNA]</scope>
    <source>
        <strain evidence="3">LaAM-08-1</strain>
    </source>
</reference>
<keyword evidence="1" id="KW-1133">Transmembrane helix</keyword>
<name>A0A0C9XAP1_9AGAR</name>
<keyword evidence="1" id="KW-0812">Transmembrane</keyword>
<feature type="transmembrane region" description="Helical" evidence="1">
    <location>
        <begin position="599"/>
        <end position="620"/>
    </location>
</feature>
<feature type="transmembrane region" description="Helical" evidence="1">
    <location>
        <begin position="104"/>
        <end position="126"/>
    </location>
</feature>
<evidence type="ECO:0000313" key="2">
    <source>
        <dbReference type="EMBL" id="KIJ93337.1"/>
    </source>
</evidence>